<dbReference type="Pfam" id="PF16539">
    <property type="entry name" value="FlgT_M"/>
    <property type="match status" value="1"/>
</dbReference>
<proteinExistence type="predicted"/>
<evidence type="ECO:0000259" key="2">
    <source>
        <dbReference type="Pfam" id="PF16538"/>
    </source>
</evidence>
<comment type="caution">
    <text evidence="5">The sequence shown here is derived from an EMBL/GenBank/DDBJ whole genome shotgun (WGS) entry which is preliminary data.</text>
</comment>
<feature type="signal peptide" evidence="1">
    <location>
        <begin position="1"/>
        <end position="21"/>
    </location>
</feature>
<name>A0ABS5UZK1_9GAMM</name>
<dbReference type="InterPro" id="IPR032386">
    <property type="entry name" value="FlgT_M"/>
</dbReference>
<dbReference type="InterPro" id="IPR032388">
    <property type="entry name" value="FlgT_C"/>
</dbReference>
<sequence length="391" mass="42995">MAKFTSALLVAAQLISLPAMADWVEARGEAVIINGDIAKARNEAIEQAISYASLQSGVSFESSQQSNGGQLTGQSQSLYQQMMTGPIQLIDEKVENNRLKVHLRVELMDDPSESCQSSRLKAAILIPETGVLERSQLSQGQLNGLGRSVSTQLAKRLDGFSATGFANLKADMRLKLSPSQLAAPDFRLPDYLANETDSQYILVPQIHDLSTEPANSRFLGLMKDAPLRQFSISLTLFHGISGEILWQQTFMDSAPWEFERNESVSPQSDRFWRSAYGRTIDKVLGEASKELDNVLMCRPVLAQVVAKQGSRVVLNLGRRHGLQVGDELSIVLAKNLPDRLNQHRTIGNNIKTNIKIAQVTEYSAYAELSGIGGIDNIQVSDFAIKIEPPKN</sequence>
<dbReference type="InterPro" id="IPR038180">
    <property type="entry name" value="FlgT_N_sf"/>
</dbReference>
<dbReference type="Gene3D" id="3.40.50.10610">
    <property type="entry name" value="ABC-type transport auxiliary lipoprotein component"/>
    <property type="match status" value="1"/>
</dbReference>
<gene>
    <name evidence="5" type="ORF">KJI95_00855</name>
</gene>
<evidence type="ECO:0000256" key="1">
    <source>
        <dbReference type="SAM" id="SignalP"/>
    </source>
</evidence>
<dbReference type="Gene3D" id="3.30.1660.40">
    <property type="entry name" value="FlgT, N-terminal domain"/>
    <property type="match status" value="1"/>
</dbReference>
<keyword evidence="5" id="KW-0966">Cell projection</keyword>
<keyword evidence="5" id="KW-0969">Cilium</keyword>
<organism evidence="5 6">
    <name type="scientific">Shewanella jiangmenensis</name>
    <dbReference type="NCBI Taxonomy" id="2837387"/>
    <lineage>
        <taxon>Bacteria</taxon>
        <taxon>Pseudomonadati</taxon>
        <taxon>Pseudomonadota</taxon>
        <taxon>Gammaproteobacteria</taxon>
        <taxon>Alteromonadales</taxon>
        <taxon>Shewanellaceae</taxon>
        <taxon>Shewanella</taxon>
    </lineage>
</organism>
<evidence type="ECO:0000313" key="6">
    <source>
        <dbReference type="Proteomes" id="UP001195903"/>
    </source>
</evidence>
<accession>A0ABS5UZK1</accession>
<evidence type="ECO:0000259" key="4">
    <source>
        <dbReference type="Pfam" id="PF16548"/>
    </source>
</evidence>
<dbReference type="Gene3D" id="2.40.10.410">
    <property type="entry name" value="FlgT, C-terminal domain"/>
    <property type="match status" value="1"/>
</dbReference>
<dbReference type="Proteomes" id="UP001195903">
    <property type="component" value="Unassembled WGS sequence"/>
</dbReference>
<keyword evidence="6" id="KW-1185">Reference proteome</keyword>
<reference evidence="5 6" key="1">
    <citation type="submission" date="2021-05" db="EMBL/GenBank/DDBJ databases">
        <title>Shewanella sp. JM162201.</title>
        <authorList>
            <person name="Xu S."/>
            <person name="Li A."/>
        </authorList>
    </citation>
    <scope>NUCLEOTIDE SEQUENCE [LARGE SCALE GENOMIC DNA]</scope>
    <source>
        <strain evidence="5 6">JM162201</strain>
    </source>
</reference>
<keyword evidence="5" id="KW-0282">Flagellum</keyword>
<protein>
    <submittedName>
        <fullName evidence="5">Flagellar assembly protein T N-terminal domain-containing protein</fullName>
    </submittedName>
</protein>
<dbReference type="EMBL" id="JAHEPS010000001">
    <property type="protein sequence ID" value="MBT1443078.1"/>
    <property type="molecule type" value="Genomic_DNA"/>
</dbReference>
<keyword evidence="1" id="KW-0732">Signal</keyword>
<feature type="domain" description="Flagellar assembly protein T N-terminal" evidence="4">
    <location>
        <begin position="22"/>
        <end position="108"/>
    </location>
</feature>
<feature type="domain" description="Flagellar assembly protein T C-terminal" evidence="2">
    <location>
        <begin position="310"/>
        <end position="385"/>
    </location>
</feature>
<evidence type="ECO:0000313" key="5">
    <source>
        <dbReference type="EMBL" id="MBT1443078.1"/>
    </source>
</evidence>
<dbReference type="RefSeq" id="WP_214505282.1">
    <property type="nucleotide sequence ID" value="NZ_JAHEPS010000001.1"/>
</dbReference>
<dbReference type="Pfam" id="PF16538">
    <property type="entry name" value="FlgT_C"/>
    <property type="match status" value="1"/>
</dbReference>
<feature type="domain" description="Flagellar assembly protein T middle" evidence="3">
    <location>
        <begin position="114"/>
        <end position="265"/>
    </location>
</feature>
<evidence type="ECO:0000259" key="3">
    <source>
        <dbReference type="Pfam" id="PF16539"/>
    </source>
</evidence>
<dbReference type="InterPro" id="IPR032370">
    <property type="entry name" value="FlgT_N"/>
</dbReference>
<dbReference type="Pfam" id="PF16548">
    <property type="entry name" value="FlgT_N"/>
    <property type="match status" value="1"/>
</dbReference>
<feature type="chain" id="PRO_5046268057" evidence="1">
    <location>
        <begin position="22"/>
        <end position="391"/>
    </location>
</feature>
<dbReference type="InterPro" id="IPR038165">
    <property type="entry name" value="FlgT_C_sf"/>
</dbReference>